<evidence type="ECO:0000256" key="1">
    <source>
        <dbReference type="ARBA" id="ARBA00010216"/>
    </source>
</evidence>
<feature type="compositionally biased region" description="Basic residues" evidence="2">
    <location>
        <begin position="1090"/>
        <end position="1103"/>
    </location>
</feature>
<dbReference type="Pfam" id="PF21072">
    <property type="entry name" value="EFR3"/>
    <property type="match status" value="1"/>
</dbReference>
<feature type="compositionally biased region" description="Polar residues" evidence="2">
    <location>
        <begin position="862"/>
        <end position="878"/>
    </location>
</feature>
<evidence type="ECO:0008006" key="5">
    <source>
        <dbReference type="Google" id="ProtNLM"/>
    </source>
</evidence>
<dbReference type="InterPro" id="IPR049150">
    <property type="entry name" value="EFR3_HEAT-like_rpt"/>
</dbReference>
<organism evidence="3 4">
    <name type="scientific">Hyaloscypha hepaticicola</name>
    <dbReference type="NCBI Taxonomy" id="2082293"/>
    <lineage>
        <taxon>Eukaryota</taxon>
        <taxon>Fungi</taxon>
        <taxon>Dikarya</taxon>
        <taxon>Ascomycota</taxon>
        <taxon>Pezizomycotina</taxon>
        <taxon>Leotiomycetes</taxon>
        <taxon>Helotiales</taxon>
        <taxon>Hyaloscyphaceae</taxon>
        <taxon>Hyaloscypha</taxon>
    </lineage>
</organism>
<dbReference type="GO" id="GO:0072659">
    <property type="term" value="P:protein localization to plasma membrane"/>
    <property type="evidence" value="ECO:0007669"/>
    <property type="project" value="InterPro"/>
</dbReference>
<sequence>MHAIRQKCRPKHQVLILKCYPRTTKGAVDVKPNSSELSYLLYYATTRRSKVQKVGAFLEKKTASDVWRARIGNVQVTLQILAALIEKAPRDLPLFAPYVLKILNIILRSRDITMVESSIPTFEAFCEHHDGASLSADQEYLHQYEEIVRIYASFASTRPPTTKPPTSAPVAMRWRSVGLEAIKSVASSEALASLAGRQLDVIVPILLENLWTDNLDFIDLLEHRAQIEEKIDTEKLLRRRTSVATVRTVETATEANAAVLSETTADADKVAEEDIGVLALQCLKQIFVVNNRSQIRGATIATLKFIADRVAQGESVVEPTPRAGTYHGWATRIFEMTARWSPVQDRYVILVTAMDTLIHSVLVEENLQQQLVLVTMIDSLLKSDINLIGLSVMDVLLGLIQHVLRVLQLNALPHAQQNDRSEPGNPSPATSVGAIGEMVTVPTNLRRDLLARLQECIGDLATHVYYADQISDMVSALLLRLKPTPLSSIPNTAAAIENPIATTSAIASTGELTEDPTTDGFFSFDTAKVKALEAIKLILLVASHRKSMSGVGSLARNRVPVRVWEGTQWLLRDPDGRVRKAYVDTLLTWLDQEMTKSDLRAFEEKPKNPTKSTRDDSAINLTKRAVSNASHKPPKSTRTTFLQLLHLAIYENALQYVDSESDIVLLHLLLANLVEKLGVNAVQSGLPMIFRLQEDILEVETPLAKIRVGSLCHGYFWALTEKFDFESSPIGRAIHNEIHRRRSKMFWVDRIRFPPIPLDQIATPGQATPKHALPIEEIETESLLPFDERFQMVKLISLSYAESLAASQASPPTSPGRVFSHPILGSSGPSGESDLTMPDKIREQMMSEWSKESVIAVAQEGSKSVSLNGSRSGTNATGHRNFLAVNGNMNNGGTTSGNQSPQGRHHSSRPNSAYGLVGALGALQKRRKGSGQSPGPASESSRNSVTRVDQLKRVLSGQQSSLPGTRAGTRAGVAHSDASSESMVSYEVSASEVSFNPAPHTGPPLERSASLHEPRERSRSKSRDRVASAGEHSRPLSSHPVLLKADQNVPPESEEEADLDAVPPVPPLPSSLKSGHNAPDPAIPDDIRKSRSVRRSEKGHRQRSPWGEATSDPVVDLESLLNGIEAGGADTKGNVGRPPY</sequence>
<comment type="similarity">
    <text evidence="1">Belongs to the EFR3 family.</text>
</comment>
<dbReference type="InterPro" id="IPR039786">
    <property type="entry name" value="EFR3"/>
</dbReference>
<feature type="region of interest" description="Disordered" evidence="2">
    <location>
        <begin position="807"/>
        <end position="836"/>
    </location>
</feature>
<dbReference type="STRING" id="1745343.A0A2J6QNL2"/>
<feature type="region of interest" description="Disordered" evidence="2">
    <location>
        <begin position="994"/>
        <end position="1140"/>
    </location>
</feature>
<feature type="compositionally biased region" description="Basic and acidic residues" evidence="2">
    <location>
        <begin position="600"/>
        <end position="617"/>
    </location>
</feature>
<evidence type="ECO:0000313" key="3">
    <source>
        <dbReference type="EMBL" id="PMD27849.1"/>
    </source>
</evidence>
<feature type="compositionally biased region" description="Polar residues" evidence="2">
    <location>
        <begin position="930"/>
        <end position="947"/>
    </location>
</feature>
<dbReference type="InterPro" id="IPR016024">
    <property type="entry name" value="ARM-type_fold"/>
</dbReference>
<protein>
    <recommendedName>
        <fullName evidence="5">Protein EFR3</fullName>
    </recommendedName>
</protein>
<dbReference type="GO" id="GO:0005886">
    <property type="term" value="C:plasma membrane"/>
    <property type="evidence" value="ECO:0007669"/>
    <property type="project" value="TreeGrafter"/>
</dbReference>
<feature type="compositionally biased region" description="Low complexity" evidence="2">
    <location>
        <begin position="886"/>
        <end position="898"/>
    </location>
</feature>
<dbReference type="PANTHER" id="PTHR47766:SF1">
    <property type="entry name" value="PROTEIN EFR3"/>
    <property type="match status" value="1"/>
</dbReference>
<keyword evidence="4" id="KW-1185">Reference proteome</keyword>
<reference evidence="3 4" key="1">
    <citation type="submission" date="2016-05" db="EMBL/GenBank/DDBJ databases">
        <title>A degradative enzymes factory behind the ericoid mycorrhizal symbiosis.</title>
        <authorList>
            <consortium name="DOE Joint Genome Institute"/>
            <person name="Martino E."/>
            <person name="Morin E."/>
            <person name="Grelet G."/>
            <person name="Kuo A."/>
            <person name="Kohler A."/>
            <person name="Daghino S."/>
            <person name="Barry K."/>
            <person name="Choi C."/>
            <person name="Cichocki N."/>
            <person name="Clum A."/>
            <person name="Copeland A."/>
            <person name="Hainaut M."/>
            <person name="Haridas S."/>
            <person name="Labutti K."/>
            <person name="Lindquist E."/>
            <person name="Lipzen A."/>
            <person name="Khouja H.-R."/>
            <person name="Murat C."/>
            <person name="Ohm R."/>
            <person name="Olson A."/>
            <person name="Spatafora J."/>
            <person name="Veneault-Fourrey C."/>
            <person name="Henrissat B."/>
            <person name="Grigoriev I."/>
            <person name="Martin F."/>
            <person name="Perotto S."/>
        </authorList>
    </citation>
    <scope>NUCLEOTIDE SEQUENCE [LARGE SCALE GENOMIC DNA]</scope>
    <source>
        <strain evidence="3 4">UAMH 7357</strain>
    </source>
</reference>
<accession>A0A2J6QNL2</accession>
<evidence type="ECO:0000256" key="2">
    <source>
        <dbReference type="SAM" id="MobiDB-lite"/>
    </source>
</evidence>
<feature type="region of interest" description="Disordered" evidence="2">
    <location>
        <begin position="600"/>
        <end position="619"/>
    </location>
</feature>
<dbReference type="OrthoDB" id="19232at2759"/>
<evidence type="ECO:0000313" key="4">
    <source>
        <dbReference type="Proteomes" id="UP000235672"/>
    </source>
</evidence>
<feature type="region of interest" description="Disordered" evidence="2">
    <location>
        <begin position="862"/>
        <end position="978"/>
    </location>
</feature>
<name>A0A2J6QNL2_9HELO</name>
<dbReference type="AlphaFoldDB" id="A0A2J6QNL2"/>
<dbReference type="Proteomes" id="UP000235672">
    <property type="component" value="Unassembled WGS sequence"/>
</dbReference>
<dbReference type="EMBL" id="KZ613465">
    <property type="protein sequence ID" value="PMD27849.1"/>
    <property type="molecule type" value="Genomic_DNA"/>
</dbReference>
<dbReference type="SUPFAM" id="SSF48371">
    <property type="entry name" value="ARM repeat"/>
    <property type="match status" value="1"/>
</dbReference>
<feature type="compositionally biased region" description="Basic and acidic residues" evidence="2">
    <location>
        <begin position="1009"/>
        <end position="1034"/>
    </location>
</feature>
<dbReference type="PANTHER" id="PTHR47766">
    <property type="entry name" value="PROTEIN EFR3"/>
    <property type="match status" value="1"/>
</dbReference>
<gene>
    <name evidence="3" type="ORF">NA56DRAFT_615875</name>
</gene>
<proteinExistence type="inferred from homology"/>